<protein>
    <submittedName>
        <fullName evidence="2">Putative rRNA methyltransferase</fullName>
    </submittedName>
</protein>
<sequence>MTPLSPIIFLTLALHSGLVISCSIETAPRMGAILTKSMPRTRLPTGARWTATCIQPPGAAQRSRTAREEWRNLNLLSSWTSFQEARER</sequence>
<proteinExistence type="predicted"/>
<keyword evidence="1" id="KW-0732">Signal</keyword>
<keyword evidence="2" id="KW-0808">Transferase</keyword>
<dbReference type="GO" id="GO:0032259">
    <property type="term" value="P:methylation"/>
    <property type="evidence" value="ECO:0007669"/>
    <property type="project" value="UniProtKB-KW"/>
</dbReference>
<evidence type="ECO:0000313" key="2">
    <source>
        <dbReference type="EMBL" id="MBW89856.1"/>
    </source>
</evidence>
<evidence type="ECO:0000256" key="1">
    <source>
        <dbReference type="SAM" id="SignalP"/>
    </source>
</evidence>
<organism evidence="2">
    <name type="scientific">Rhizophora mucronata</name>
    <name type="common">Asiatic mangrove</name>
    <dbReference type="NCBI Taxonomy" id="61149"/>
    <lineage>
        <taxon>Eukaryota</taxon>
        <taxon>Viridiplantae</taxon>
        <taxon>Streptophyta</taxon>
        <taxon>Embryophyta</taxon>
        <taxon>Tracheophyta</taxon>
        <taxon>Spermatophyta</taxon>
        <taxon>Magnoliopsida</taxon>
        <taxon>eudicotyledons</taxon>
        <taxon>Gunneridae</taxon>
        <taxon>Pentapetalae</taxon>
        <taxon>rosids</taxon>
        <taxon>fabids</taxon>
        <taxon>Malpighiales</taxon>
        <taxon>Rhizophoraceae</taxon>
        <taxon>Rhizophora</taxon>
    </lineage>
</organism>
<keyword evidence="2" id="KW-0489">Methyltransferase</keyword>
<reference evidence="2" key="1">
    <citation type="submission" date="2018-02" db="EMBL/GenBank/DDBJ databases">
        <title>Rhizophora mucronata_Transcriptome.</title>
        <authorList>
            <person name="Meera S.P."/>
            <person name="Sreeshan A."/>
            <person name="Augustine A."/>
        </authorList>
    </citation>
    <scope>NUCLEOTIDE SEQUENCE</scope>
    <source>
        <tissue evidence="2">Leaf</tissue>
    </source>
</reference>
<dbReference type="GO" id="GO:0008168">
    <property type="term" value="F:methyltransferase activity"/>
    <property type="evidence" value="ECO:0007669"/>
    <property type="project" value="UniProtKB-KW"/>
</dbReference>
<name>A0A2P2J8P1_RHIMU</name>
<feature type="signal peptide" evidence="1">
    <location>
        <begin position="1"/>
        <end position="21"/>
    </location>
</feature>
<feature type="chain" id="PRO_5015118962" evidence="1">
    <location>
        <begin position="22"/>
        <end position="88"/>
    </location>
</feature>
<dbReference type="AlphaFoldDB" id="A0A2P2J8P1"/>
<dbReference type="EMBL" id="GGEC01009373">
    <property type="protein sequence ID" value="MBW89856.1"/>
    <property type="molecule type" value="Transcribed_RNA"/>
</dbReference>
<accession>A0A2P2J8P1</accession>